<protein>
    <submittedName>
        <fullName evidence="4">VOC family protein</fullName>
    </submittedName>
</protein>
<keyword evidence="2" id="KW-0732">Signal</keyword>
<reference evidence="4 5" key="1">
    <citation type="submission" date="2023-01" db="EMBL/GenBank/DDBJ databases">
        <title>Cultivation and genomic characterization of new, ubiquitous marine nitrite-oxidizing bacteria from the Nitrospirales.</title>
        <authorList>
            <person name="Mueller A.J."/>
            <person name="Daebeler A."/>
            <person name="Herbold C.W."/>
            <person name="Kirkegaard R.H."/>
            <person name="Daims H."/>
        </authorList>
    </citation>
    <scope>NUCLEOTIDE SEQUENCE [LARGE SCALE GENOMIC DNA]</scope>
    <source>
        <strain evidence="4 5">DK</strain>
    </source>
</reference>
<dbReference type="CDD" id="cd06587">
    <property type="entry name" value="VOC"/>
    <property type="match status" value="1"/>
</dbReference>
<feature type="domain" description="VOC" evidence="3">
    <location>
        <begin position="35"/>
        <end position="179"/>
    </location>
</feature>
<evidence type="ECO:0000256" key="1">
    <source>
        <dbReference type="ARBA" id="ARBA00022723"/>
    </source>
</evidence>
<dbReference type="KEGG" id="nneo:PQG83_10405"/>
<dbReference type="InterPro" id="IPR004360">
    <property type="entry name" value="Glyas_Fos-R_dOase_dom"/>
</dbReference>
<gene>
    <name evidence="4" type="ORF">PQG83_10405</name>
</gene>
<dbReference type="InterPro" id="IPR029068">
    <property type="entry name" value="Glyas_Bleomycin-R_OHBP_Dase"/>
</dbReference>
<dbReference type="AlphaFoldDB" id="A0AA96K2H5"/>
<sequence>MNVLMSLRRTFALCLFVWHFGVFAWAAPSAPGITAVDSVGMTVQEMDRSMKFYTEVLTFEPVSDVEVWGSEYEQFQGIFGLRMRVVRLKLGEECIELTEYLTPKGKPIPPDSRSHDHWFQHVAIIVQDMNQAYHWLRQHQIRHVSTGPQRLPDWNPQAGGIRAFYFQDPDGHVLEILQFPPGKGQSKWHQPTDRLFLGIDHTAIVVKETEASLRMFRDTLGLRVVGESENYGTEQEHLNQVFGARLRITALRAIEGPGIEFLEYLSPNDGRSMPESERPNDLFHWHTRLVTTQMPALIRQLTMMRTPFLSGGPITLPSPTFGFASGLLIRDPTGHVLQIVQR</sequence>
<dbReference type="GO" id="GO:0046872">
    <property type="term" value="F:metal ion binding"/>
    <property type="evidence" value="ECO:0007669"/>
    <property type="project" value="UniProtKB-KW"/>
</dbReference>
<evidence type="ECO:0000256" key="2">
    <source>
        <dbReference type="SAM" id="SignalP"/>
    </source>
</evidence>
<dbReference type="Pfam" id="PF00903">
    <property type="entry name" value="Glyoxalase"/>
    <property type="match status" value="2"/>
</dbReference>
<evidence type="ECO:0000313" key="5">
    <source>
        <dbReference type="Proteomes" id="UP001302494"/>
    </source>
</evidence>
<dbReference type="SUPFAM" id="SSF54593">
    <property type="entry name" value="Glyoxalase/Bleomycin resistance protein/Dihydroxybiphenyl dioxygenase"/>
    <property type="match status" value="2"/>
</dbReference>
<dbReference type="Gene3D" id="3.10.180.10">
    <property type="entry name" value="2,3-Dihydroxybiphenyl 1,2-Dioxygenase, domain 1"/>
    <property type="match status" value="2"/>
</dbReference>
<dbReference type="Proteomes" id="UP001302494">
    <property type="component" value="Chromosome"/>
</dbReference>
<dbReference type="PANTHER" id="PTHR43048">
    <property type="entry name" value="METHYLMALONYL-COA EPIMERASE"/>
    <property type="match status" value="1"/>
</dbReference>
<evidence type="ECO:0000313" key="4">
    <source>
        <dbReference type="EMBL" id="WNM64141.1"/>
    </source>
</evidence>
<name>A0AA96K2H5_9BACT</name>
<dbReference type="EMBL" id="CP116968">
    <property type="protein sequence ID" value="WNM64141.1"/>
    <property type="molecule type" value="Genomic_DNA"/>
</dbReference>
<dbReference type="GO" id="GO:0004493">
    <property type="term" value="F:methylmalonyl-CoA epimerase activity"/>
    <property type="evidence" value="ECO:0007669"/>
    <property type="project" value="TreeGrafter"/>
</dbReference>
<dbReference type="InterPro" id="IPR037523">
    <property type="entry name" value="VOC_core"/>
</dbReference>
<dbReference type="PANTHER" id="PTHR43048:SF3">
    <property type="entry name" value="METHYLMALONYL-COA EPIMERASE, MITOCHONDRIAL"/>
    <property type="match status" value="1"/>
</dbReference>
<feature type="chain" id="PRO_5041671525" evidence="2">
    <location>
        <begin position="27"/>
        <end position="342"/>
    </location>
</feature>
<organism evidence="4 5">
    <name type="scientific">Candidatus Nitrospira neomarina</name>
    <dbReference type="NCBI Taxonomy" id="3020899"/>
    <lineage>
        <taxon>Bacteria</taxon>
        <taxon>Pseudomonadati</taxon>
        <taxon>Nitrospirota</taxon>
        <taxon>Nitrospiria</taxon>
        <taxon>Nitrospirales</taxon>
        <taxon>Nitrospiraceae</taxon>
        <taxon>Nitrospira</taxon>
    </lineage>
</organism>
<dbReference type="GO" id="GO:0046491">
    <property type="term" value="P:L-methylmalonyl-CoA metabolic process"/>
    <property type="evidence" value="ECO:0007669"/>
    <property type="project" value="TreeGrafter"/>
</dbReference>
<proteinExistence type="predicted"/>
<feature type="signal peptide" evidence="2">
    <location>
        <begin position="1"/>
        <end position="26"/>
    </location>
</feature>
<feature type="domain" description="VOC" evidence="3">
    <location>
        <begin position="198"/>
        <end position="342"/>
    </location>
</feature>
<dbReference type="PROSITE" id="PS51819">
    <property type="entry name" value="VOC"/>
    <property type="match status" value="2"/>
</dbReference>
<evidence type="ECO:0000259" key="3">
    <source>
        <dbReference type="PROSITE" id="PS51819"/>
    </source>
</evidence>
<keyword evidence="5" id="KW-1185">Reference proteome</keyword>
<dbReference type="InterPro" id="IPR051785">
    <property type="entry name" value="MMCE/EMCE_epimerase"/>
</dbReference>
<accession>A0AA96K2H5</accession>
<dbReference type="RefSeq" id="WP_312749107.1">
    <property type="nucleotide sequence ID" value="NZ_CP116968.1"/>
</dbReference>
<keyword evidence="1" id="KW-0479">Metal-binding</keyword>